<feature type="region of interest" description="Disordered" evidence="1">
    <location>
        <begin position="144"/>
        <end position="171"/>
    </location>
</feature>
<dbReference type="AlphaFoldDB" id="A0A0S4JEA5"/>
<organism evidence="2 3">
    <name type="scientific">Bodo saltans</name>
    <name type="common">Flagellated protozoan</name>
    <dbReference type="NCBI Taxonomy" id="75058"/>
    <lineage>
        <taxon>Eukaryota</taxon>
        <taxon>Discoba</taxon>
        <taxon>Euglenozoa</taxon>
        <taxon>Kinetoplastea</taxon>
        <taxon>Metakinetoplastina</taxon>
        <taxon>Eubodonida</taxon>
        <taxon>Bodonidae</taxon>
        <taxon>Bodo</taxon>
    </lineage>
</organism>
<evidence type="ECO:0000313" key="3">
    <source>
        <dbReference type="Proteomes" id="UP000051952"/>
    </source>
</evidence>
<dbReference type="EMBL" id="CYKH01001777">
    <property type="protein sequence ID" value="CUG89903.1"/>
    <property type="molecule type" value="Genomic_DNA"/>
</dbReference>
<accession>A0A0S4JEA5</accession>
<feature type="compositionally biased region" description="Polar residues" evidence="1">
    <location>
        <begin position="268"/>
        <end position="283"/>
    </location>
</feature>
<feature type="compositionally biased region" description="Low complexity" evidence="1">
    <location>
        <begin position="250"/>
        <end position="267"/>
    </location>
</feature>
<dbReference type="Proteomes" id="UP000051952">
    <property type="component" value="Unassembled WGS sequence"/>
</dbReference>
<feature type="compositionally biased region" description="Polar residues" evidence="1">
    <location>
        <begin position="144"/>
        <end position="154"/>
    </location>
</feature>
<evidence type="ECO:0000313" key="2">
    <source>
        <dbReference type="EMBL" id="CUG89903.1"/>
    </source>
</evidence>
<evidence type="ECO:0000256" key="1">
    <source>
        <dbReference type="SAM" id="MobiDB-lite"/>
    </source>
</evidence>
<keyword evidence="3" id="KW-1185">Reference proteome</keyword>
<protein>
    <submittedName>
        <fullName evidence="2">Uncharacterized protein</fullName>
    </submittedName>
</protein>
<proteinExistence type="predicted"/>
<feature type="compositionally biased region" description="Low complexity" evidence="1">
    <location>
        <begin position="155"/>
        <end position="171"/>
    </location>
</feature>
<feature type="non-terminal residue" evidence="2">
    <location>
        <position position="445"/>
    </location>
</feature>
<sequence>MVADCTPGSSGGIRWIPIVPASISMSTSARTNENTKTLSIVASPTKSTPATSSPTTTKHFSSTFTVVHTHSLSDTQDNTATASHVRSASKTLLVSPDLTLSRSFSMRSQTAQLSTSFTASCSRSRSVTASVVRWTTHTIVESNEATLSRSSTKRSATPNASTSSSHSSSASLMRWTTHTVVATNEATLTRSMSFATWTGDATVTVSRWPSESAALSLSRAVSNTKHSASPTPTTHRSWTALVEGTSTMNPSASLTPTPTKSSTSDVTATQSRPTPTKSSTMFDCNAHAPQSTGVMLVRVSSSTQLHNTSAPVALIGSNAANASYASRNDEGVPPLVFLSSQGIDRVALLQAPPLAFNLTLVSPSQLLYYYVGNVTTLQGTSTSATWSARPRSGVWHGVVVQPPSIGWVGDVVFPVLLYREMNLLVPLLCGDGRPMLTVVLTVPSP</sequence>
<dbReference type="VEuPathDB" id="TriTrypDB:BSAL_02075"/>
<name>A0A0S4JEA5_BODSA</name>
<gene>
    <name evidence="2" type="ORF">BSAL_02075</name>
</gene>
<feature type="region of interest" description="Disordered" evidence="1">
    <location>
        <begin position="246"/>
        <end position="283"/>
    </location>
</feature>
<reference evidence="3" key="1">
    <citation type="submission" date="2015-09" db="EMBL/GenBank/DDBJ databases">
        <authorList>
            <consortium name="Pathogen Informatics"/>
        </authorList>
    </citation>
    <scope>NUCLEOTIDE SEQUENCE [LARGE SCALE GENOMIC DNA]</scope>
    <source>
        <strain evidence="3">Lake Konstanz</strain>
    </source>
</reference>